<dbReference type="HAMAP" id="MF_00374">
    <property type="entry name" value="Ribosomal_uL29"/>
    <property type="match status" value="1"/>
</dbReference>
<keyword evidence="3" id="KW-0687">Ribonucleoprotein</keyword>
<keyword evidence="2" id="KW-0689">Ribosomal protein</keyword>
<comment type="similarity">
    <text evidence="1">Belongs to the universal ribosomal protein uL29 family.</text>
</comment>
<dbReference type="GO" id="GO:1990904">
    <property type="term" value="C:ribonucleoprotein complex"/>
    <property type="evidence" value="ECO:0007669"/>
    <property type="project" value="UniProtKB-KW"/>
</dbReference>
<gene>
    <name evidence="4" type="ORF">S03H2_59874</name>
</gene>
<sequence length="70" mass="8084">MSDEQIHQELEALERRVFDLRTQAETEELQVPSELGKARRDIARMRTILRGRELVRLAEHAAAGEEQATQ</sequence>
<protein>
    <recommendedName>
        <fullName evidence="5">50S ribosomal protein L29</fullName>
    </recommendedName>
</protein>
<reference evidence="4" key="1">
    <citation type="journal article" date="2014" name="Front. Microbiol.">
        <title>High frequency of phylogenetically diverse reductive dehalogenase-homologous genes in deep subseafloor sedimentary metagenomes.</title>
        <authorList>
            <person name="Kawai M."/>
            <person name="Futagami T."/>
            <person name="Toyoda A."/>
            <person name="Takaki Y."/>
            <person name="Nishi S."/>
            <person name="Hori S."/>
            <person name="Arai W."/>
            <person name="Tsubouchi T."/>
            <person name="Morono Y."/>
            <person name="Uchiyama I."/>
            <person name="Ito T."/>
            <person name="Fujiyama A."/>
            <person name="Inagaki F."/>
            <person name="Takami H."/>
        </authorList>
    </citation>
    <scope>NUCLEOTIDE SEQUENCE</scope>
    <source>
        <strain evidence="4">Expedition CK06-06</strain>
    </source>
</reference>
<dbReference type="GO" id="GO:0006412">
    <property type="term" value="P:translation"/>
    <property type="evidence" value="ECO:0007669"/>
    <property type="project" value="InterPro"/>
</dbReference>
<evidence type="ECO:0000256" key="2">
    <source>
        <dbReference type="ARBA" id="ARBA00022980"/>
    </source>
</evidence>
<comment type="caution">
    <text evidence="4">The sequence shown here is derived from an EMBL/GenBank/DDBJ whole genome shotgun (WGS) entry which is preliminary data.</text>
</comment>
<dbReference type="GO" id="GO:0003735">
    <property type="term" value="F:structural constituent of ribosome"/>
    <property type="evidence" value="ECO:0007669"/>
    <property type="project" value="InterPro"/>
</dbReference>
<proteinExistence type="inferred from homology"/>
<evidence type="ECO:0000256" key="3">
    <source>
        <dbReference type="ARBA" id="ARBA00023274"/>
    </source>
</evidence>
<organism evidence="4">
    <name type="scientific">marine sediment metagenome</name>
    <dbReference type="NCBI Taxonomy" id="412755"/>
    <lineage>
        <taxon>unclassified sequences</taxon>
        <taxon>metagenomes</taxon>
        <taxon>ecological metagenomes</taxon>
    </lineage>
</organism>
<dbReference type="AlphaFoldDB" id="X1ITA1"/>
<dbReference type="NCBIfam" id="TIGR00012">
    <property type="entry name" value="L29"/>
    <property type="match status" value="1"/>
</dbReference>
<dbReference type="Pfam" id="PF00831">
    <property type="entry name" value="Ribosomal_L29"/>
    <property type="match status" value="1"/>
</dbReference>
<evidence type="ECO:0008006" key="5">
    <source>
        <dbReference type="Google" id="ProtNLM"/>
    </source>
</evidence>
<dbReference type="InterPro" id="IPR001854">
    <property type="entry name" value="Ribosomal_uL29"/>
</dbReference>
<dbReference type="Gene3D" id="1.10.287.310">
    <property type="match status" value="1"/>
</dbReference>
<accession>X1ITA1</accession>
<dbReference type="InterPro" id="IPR036049">
    <property type="entry name" value="Ribosomal_uL29_sf"/>
</dbReference>
<name>X1ITA1_9ZZZZ</name>
<dbReference type="GO" id="GO:0005840">
    <property type="term" value="C:ribosome"/>
    <property type="evidence" value="ECO:0007669"/>
    <property type="project" value="UniProtKB-KW"/>
</dbReference>
<dbReference type="CDD" id="cd00427">
    <property type="entry name" value="Ribosomal_L29_HIP"/>
    <property type="match status" value="1"/>
</dbReference>
<dbReference type="SUPFAM" id="SSF46561">
    <property type="entry name" value="Ribosomal protein L29 (L29p)"/>
    <property type="match status" value="1"/>
</dbReference>
<evidence type="ECO:0000256" key="1">
    <source>
        <dbReference type="ARBA" id="ARBA00009254"/>
    </source>
</evidence>
<evidence type="ECO:0000313" key="4">
    <source>
        <dbReference type="EMBL" id="GAH85676.1"/>
    </source>
</evidence>
<dbReference type="EMBL" id="BARU01038532">
    <property type="protein sequence ID" value="GAH85676.1"/>
    <property type="molecule type" value="Genomic_DNA"/>
</dbReference>